<evidence type="ECO:0000256" key="2">
    <source>
        <dbReference type="ARBA" id="ARBA00022679"/>
    </source>
</evidence>
<keyword evidence="6" id="KW-1185">Reference proteome</keyword>
<dbReference type="RefSeq" id="WP_184021984.1">
    <property type="nucleotide sequence ID" value="NZ_JACIJC010000008.1"/>
</dbReference>
<sequence>MTRFVCFGELLIRLTPPNRQLLPQSGNVDLWPGGAEANVAIGLAGLGHAVYMVSRVPDNAVADISIRALQGAGVDCSNVGRGAGRMALYFMTQGAGLRPSEVIYDRADSAFARAGAEDYDWDRAFDQADHLHLSGITAALGPKSAGVSLAAVREARKRNLTISFDPNYRATLWQAWDCDASAILGEIVSLVDILFGNHRDVALLLGGDHAGDCQEDRRKAVKAAFGAFPNLKLMASTCRDAAEVDTHHMSARIDARDRFFETANLALHGIIDRIGAGDAFVAGVLHSLANHEGDLESAARSGLALAALKHSVPGDASQFSQADIDRALVGGRDVQR</sequence>
<evidence type="ECO:0000313" key="6">
    <source>
        <dbReference type="Proteomes" id="UP000549617"/>
    </source>
</evidence>
<dbReference type="GO" id="GO:0008673">
    <property type="term" value="F:2-dehydro-3-deoxygluconokinase activity"/>
    <property type="evidence" value="ECO:0007669"/>
    <property type="project" value="UniProtKB-EC"/>
</dbReference>
<dbReference type="PANTHER" id="PTHR43320">
    <property type="entry name" value="SUGAR KINASE"/>
    <property type="match status" value="1"/>
</dbReference>
<evidence type="ECO:0000313" key="5">
    <source>
        <dbReference type="EMBL" id="MBB5687754.1"/>
    </source>
</evidence>
<dbReference type="EMBL" id="JACIJC010000008">
    <property type="protein sequence ID" value="MBB5687754.1"/>
    <property type="molecule type" value="Genomic_DNA"/>
</dbReference>
<gene>
    <name evidence="5" type="ORF">FHS49_003800</name>
</gene>
<evidence type="ECO:0000256" key="1">
    <source>
        <dbReference type="ARBA" id="ARBA00010688"/>
    </source>
</evidence>
<dbReference type="InterPro" id="IPR029056">
    <property type="entry name" value="Ribokinase-like"/>
</dbReference>
<comment type="similarity">
    <text evidence="1">Belongs to the carbohydrate kinase PfkB family.</text>
</comment>
<proteinExistence type="inferred from homology"/>
<dbReference type="InterPro" id="IPR011611">
    <property type="entry name" value="PfkB_dom"/>
</dbReference>
<dbReference type="PANTHER" id="PTHR43320:SF2">
    <property type="entry name" value="2-DEHYDRO-3-DEOXYGLUCONOKINASE_2-DEHYDRO-3-DEOXYGALACTONOKINASE"/>
    <property type="match status" value="1"/>
</dbReference>
<protein>
    <submittedName>
        <fullName evidence="5">2-dehydro-3-deoxygluconokinase</fullName>
        <ecNumber evidence="5">2.7.1.45</ecNumber>
    </submittedName>
</protein>
<dbReference type="CDD" id="cd01166">
    <property type="entry name" value="KdgK"/>
    <property type="match status" value="1"/>
</dbReference>
<reference evidence="5 6" key="1">
    <citation type="submission" date="2020-08" db="EMBL/GenBank/DDBJ databases">
        <title>Genomic Encyclopedia of Type Strains, Phase IV (KMG-IV): sequencing the most valuable type-strain genomes for metagenomic binning, comparative biology and taxonomic classification.</title>
        <authorList>
            <person name="Goeker M."/>
        </authorList>
    </citation>
    <scope>NUCLEOTIDE SEQUENCE [LARGE SCALE GENOMIC DNA]</scope>
    <source>
        <strain evidence="5 6">DSM 25079</strain>
    </source>
</reference>
<organism evidence="5 6">
    <name type="scientific">Sphingobium boeckii</name>
    <dbReference type="NCBI Taxonomy" id="1082345"/>
    <lineage>
        <taxon>Bacteria</taxon>
        <taxon>Pseudomonadati</taxon>
        <taxon>Pseudomonadota</taxon>
        <taxon>Alphaproteobacteria</taxon>
        <taxon>Sphingomonadales</taxon>
        <taxon>Sphingomonadaceae</taxon>
        <taxon>Sphingobium</taxon>
    </lineage>
</organism>
<accession>A0A7W9EG29</accession>
<keyword evidence="2 5" id="KW-0808">Transferase</keyword>
<name>A0A7W9EG29_9SPHN</name>
<dbReference type="Pfam" id="PF00294">
    <property type="entry name" value="PfkB"/>
    <property type="match status" value="1"/>
</dbReference>
<dbReference type="InterPro" id="IPR052700">
    <property type="entry name" value="Carb_kinase_PfkB-like"/>
</dbReference>
<dbReference type="AlphaFoldDB" id="A0A7W9EG29"/>
<dbReference type="EC" id="2.7.1.45" evidence="5"/>
<dbReference type="Gene3D" id="3.40.1190.20">
    <property type="match status" value="1"/>
</dbReference>
<dbReference type="SUPFAM" id="SSF53613">
    <property type="entry name" value="Ribokinase-like"/>
    <property type="match status" value="1"/>
</dbReference>
<keyword evidence="3 5" id="KW-0418">Kinase</keyword>
<feature type="domain" description="Carbohydrate kinase PfkB" evidence="4">
    <location>
        <begin position="1"/>
        <end position="317"/>
    </location>
</feature>
<comment type="caution">
    <text evidence="5">The sequence shown here is derived from an EMBL/GenBank/DDBJ whole genome shotgun (WGS) entry which is preliminary data.</text>
</comment>
<evidence type="ECO:0000259" key="4">
    <source>
        <dbReference type="Pfam" id="PF00294"/>
    </source>
</evidence>
<evidence type="ECO:0000256" key="3">
    <source>
        <dbReference type="ARBA" id="ARBA00022777"/>
    </source>
</evidence>
<dbReference type="Proteomes" id="UP000549617">
    <property type="component" value="Unassembled WGS sequence"/>
</dbReference>